<dbReference type="AlphaFoldDB" id="A0A1B7YE97"/>
<dbReference type="EMBL" id="LTAN01000004">
    <property type="protein sequence ID" value="OBR10393.1"/>
    <property type="molecule type" value="Genomic_DNA"/>
</dbReference>
<organism evidence="2 3">
    <name type="scientific">Colletotrichum higginsianum (strain IMI 349063)</name>
    <name type="common">Crucifer anthracnose fungus</name>
    <dbReference type="NCBI Taxonomy" id="759273"/>
    <lineage>
        <taxon>Eukaryota</taxon>
        <taxon>Fungi</taxon>
        <taxon>Dikarya</taxon>
        <taxon>Ascomycota</taxon>
        <taxon>Pezizomycotina</taxon>
        <taxon>Sordariomycetes</taxon>
        <taxon>Hypocreomycetidae</taxon>
        <taxon>Glomerellales</taxon>
        <taxon>Glomerellaceae</taxon>
        <taxon>Colletotrichum</taxon>
        <taxon>Colletotrichum destructivum species complex</taxon>
    </lineage>
</organism>
<accession>A0A1B7YE97</accession>
<proteinExistence type="predicted"/>
<evidence type="ECO:0000256" key="1">
    <source>
        <dbReference type="SAM" id="MobiDB-lite"/>
    </source>
</evidence>
<dbReference type="KEGG" id="chig:CH63R_06085"/>
<dbReference type="VEuPathDB" id="FungiDB:CH63R_06085"/>
<gene>
    <name evidence="2" type="ORF">CH63R_06085</name>
</gene>
<reference evidence="3" key="1">
    <citation type="journal article" date="2017" name="BMC Genomics">
        <title>Gapless genome assembly of Colletotrichum higginsianum reveals chromosome structure and association of transposable elements with secondary metabolite gene clusters.</title>
        <authorList>
            <person name="Dallery J.-F."/>
            <person name="Lapalu N."/>
            <person name="Zampounis A."/>
            <person name="Pigne S."/>
            <person name="Luyten I."/>
            <person name="Amselem J."/>
            <person name="Wittenberg A.H.J."/>
            <person name="Zhou S."/>
            <person name="de Queiroz M.V."/>
            <person name="Robin G.P."/>
            <person name="Auger A."/>
            <person name="Hainaut M."/>
            <person name="Henrissat B."/>
            <person name="Kim K.-T."/>
            <person name="Lee Y.-H."/>
            <person name="Lespinet O."/>
            <person name="Schwartz D.C."/>
            <person name="Thon M.R."/>
            <person name="O'Connell R.J."/>
        </authorList>
    </citation>
    <scope>NUCLEOTIDE SEQUENCE [LARGE SCALE GENOMIC DNA]</scope>
    <source>
        <strain evidence="3">IMI 349063</strain>
    </source>
</reference>
<dbReference type="GeneID" id="28865167"/>
<comment type="caution">
    <text evidence="2">The sequence shown here is derived from an EMBL/GenBank/DDBJ whole genome shotgun (WGS) entry which is preliminary data.</text>
</comment>
<evidence type="ECO:0000313" key="2">
    <source>
        <dbReference type="EMBL" id="OBR10393.1"/>
    </source>
</evidence>
<dbReference type="RefSeq" id="XP_018158910.1">
    <property type="nucleotide sequence ID" value="XM_018301060.1"/>
</dbReference>
<name>A0A1B7YE97_COLHI</name>
<dbReference type="Proteomes" id="UP000092177">
    <property type="component" value="Chromosome 4"/>
</dbReference>
<evidence type="ECO:0000313" key="3">
    <source>
        <dbReference type="Proteomes" id="UP000092177"/>
    </source>
</evidence>
<keyword evidence="3" id="KW-1185">Reference proteome</keyword>
<protein>
    <submittedName>
        <fullName evidence="2">Uncharacterized protein</fullName>
    </submittedName>
</protein>
<feature type="region of interest" description="Disordered" evidence="1">
    <location>
        <begin position="88"/>
        <end position="114"/>
    </location>
</feature>
<sequence length="114" mass="13105">MERRTRLRKWGWDPYSARNRENERDGGFVSQAYVYIIQAYEKLVRNVSKTEVKGVEENNDRLVSPRPRPPCLSRVVWSPWRAPGIRTCSGQSRRGGRVPGHLDSGAVVSNKQTH</sequence>